<accession>A0A392W285</accession>
<reference evidence="1 2" key="1">
    <citation type="journal article" date="2018" name="Front. Plant Sci.">
        <title>Red Clover (Trifolium pratense) and Zigzag Clover (T. medium) - A Picture of Genomic Similarities and Differences.</title>
        <authorList>
            <person name="Dluhosova J."/>
            <person name="Istvanek J."/>
            <person name="Nedelnik J."/>
            <person name="Repkova J."/>
        </authorList>
    </citation>
    <scope>NUCLEOTIDE SEQUENCE [LARGE SCALE GENOMIC DNA]</scope>
    <source>
        <strain evidence="2">cv. 10/8</strain>
        <tissue evidence="1">Leaf</tissue>
    </source>
</reference>
<dbReference type="AlphaFoldDB" id="A0A392W285"/>
<name>A0A392W285_9FABA</name>
<organism evidence="1 2">
    <name type="scientific">Trifolium medium</name>
    <dbReference type="NCBI Taxonomy" id="97028"/>
    <lineage>
        <taxon>Eukaryota</taxon>
        <taxon>Viridiplantae</taxon>
        <taxon>Streptophyta</taxon>
        <taxon>Embryophyta</taxon>
        <taxon>Tracheophyta</taxon>
        <taxon>Spermatophyta</taxon>
        <taxon>Magnoliopsida</taxon>
        <taxon>eudicotyledons</taxon>
        <taxon>Gunneridae</taxon>
        <taxon>Pentapetalae</taxon>
        <taxon>rosids</taxon>
        <taxon>fabids</taxon>
        <taxon>Fabales</taxon>
        <taxon>Fabaceae</taxon>
        <taxon>Papilionoideae</taxon>
        <taxon>50 kb inversion clade</taxon>
        <taxon>NPAAA clade</taxon>
        <taxon>Hologalegina</taxon>
        <taxon>IRL clade</taxon>
        <taxon>Trifolieae</taxon>
        <taxon>Trifolium</taxon>
    </lineage>
</organism>
<sequence length="69" mass="7254">VPPGFAAQGNSQLETILKNFMQEAQKFAVESKNQILAQGVSIKNLENHVGQIATALSSRASGALPSSTE</sequence>
<comment type="caution">
    <text evidence="1">The sequence shown here is derived from an EMBL/GenBank/DDBJ whole genome shotgun (WGS) entry which is preliminary data.</text>
</comment>
<proteinExistence type="predicted"/>
<dbReference type="EMBL" id="LXQA011310030">
    <property type="protein sequence ID" value="MCI92780.1"/>
    <property type="molecule type" value="Genomic_DNA"/>
</dbReference>
<feature type="non-terminal residue" evidence="1">
    <location>
        <position position="1"/>
    </location>
</feature>
<evidence type="ECO:0000313" key="2">
    <source>
        <dbReference type="Proteomes" id="UP000265520"/>
    </source>
</evidence>
<feature type="non-terminal residue" evidence="1">
    <location>
        <position position="69"/>
    </location>
</feature>
<protein>
    <submittedName>
        <fullName evidence="1">Uncharacterized protein</fullName>
    </submittedName>
</protein>
<dbReference type="Proteomes" id="UP000265520">
    <property type="component" value="Unassembled WGS sequence"/>
</dbReference>
<evidence type="ECO:0000313" key="1">
    <source>
        <dbReference type="EMBL" id="MCI92780.1"/>
    </source>
</evidence>
<keyword evidence="2" id="KW-1185">Reference proteome</keyword>